<evidence type="ECO:0000259" key="11">
    <source>
        <dbReference type="PROSITE" id="PS51715"/>
    </source>
</evidence>
<dbReference type="SUPFAM" id="SSF55277">
    <property type="entry name" value="GYF domain"/>
    <property type="match status" value="1"/>
</dbReference>
<dbReference type="PROSITE" id="PS50829">
    <property type="entry name" value="GYF"/>
    <property type="match status" value="1"/>
</dbReference>
<evidence type="ECO:0000256" key="6">
    <source>
        <dbReference type="ARBA" id="ARBA00023134"/>
    </source>
</evidence>
<evidence type="ECO:0000256" key="3">
    <source>
        <dbReference type="ARBA" id="ARBA00022801"/>
    </source>
</evidence>
<dbReference type="InterPro" id="IPR003169">
    <property type="entry name" value="GYF"/>
</dbReference>
<name>A0A2P6V1Z3_9CHLO</name>
<keyword evidence="5 8" id="KW-1133">Transmembrane helix</keyword>
<dbReference type="SUPFAM" id="SSF52540">
    <property type="entry name" value="P-loop containing nucleoside triphosphate hydrolases"/>
    <property type="match status" value="1"/>
</dbReference>
<keyword evidence="1 8" id="KW-0812">Transmembrane</keyword>
<dbReference type="Gene3D" id="3.40.50.300">
    <property type="entry name" value="P-loop containing nucleotide triphosphate hydrolases"/>
    <property type="match status" value="1"/>
</dbReference>
<feature type="region of interest" description="Disordered" evidence="9">
    <location>
        <begin position="784"/>
        <end position="824"/>
    </location>
</feature>
<feature type="topological domain" description="Cytoplasmic" evidence="8">
    <location>
        <begin position="742"/>
        <end position="1451"/>
    </location>
</feature>
<evidence type="ECO:0000256" key="8">
    <source>
        <dbReference type="HAMAP-Rule" id="MF_03109"/>
    </source>
</evidence>
<feature type="compositionally biased region" description="Low complexity" evidence="9">
    <location>
        <begin position="1005"/>
        <end position="1027"/>
    </location>
</feature>
<proteinExistence type="inferred from homology"/>
<dbReference type="Pfam" id="PF20428">
    <property type="entry name" value="Sey1_3HB"/>
    <property type="match status" value="1"/>
</dbReference>
<reference evidence="12 13" key="1">
    <citation type="journal article" date="2018" name="Plant J.">
        <title>Genome sequences of Chlorella sorokiniana UTEX 1602 and Micractinium conductrix SAG 241.80: implications to maltose excretion by a green alga.</title>
        <authorList>
            <person name="Arriola M.B."/>
            <person name="Velmurugan N."/>
            <person name="Zhang Y."/>
            <person name="Plunkett M.H."/>
            <person name="Hondzo H."/>
            <person name="Barney B.M."/>
        </authorList>
    </citation>
    <scope>NUCLEOTIDE SEQUENCE [LARGE SCALE GENOMIC DNA]</scope>
    <source>
        <strain evidence="12 13">SAG 241.80</strain>
    </source>
</reference>
<dbReference type="Gene3D" id="3.30.1490.40">
    <property type="match status" value="1"/>
</dbReference>
<keyword evidence="6 8" id="KW-0342">GTP-binding</keyword>
<feature type="binding site" evidence="8">
    <location>
        <begin position="49"/>
        <end position="56"/>
    </location>
    <ligand>
        <name>GTP</name>
        <dbReference type="ChEBI" id="CHEBI:37565"/>
    </ligand>
</feature>
<keyword evidence="3 8" id="KW-0378">Hydrolase</keyword>
<accession>A0A2P6V1Z3</accession>
<feature type="topological domain" description="Lumenal" evidence="8">
    <location>
        <begin position="718"/>
        <end position="720"/>
    </location>
</feature>
<keyword evidence="4 8" id="KW-0256">Endoplasmic reticulum</keyword>
<gene>
    <name evidence="12" type="ORF">C2E20_8279</name>
</gene>
<dbReference type="GO" id="GO:0005525">
    <property type="term" value="F:GTP binding"/>
    <property type="evidence" value="ECO:0007669"/>
    <property type="project" value="UniProtKB-UniRule"/>
</dbReference>
<feature type="region of interest" description="Disordered" evidence="9">
    <location>
        <begin position="909"/>
        <end position="929"/>
    </location>
</feature>
<dbReference type="STRING" id="554055.A0A2P6V1Z3"/>
<dbReference type="InterPro" id="IPR030386">
    <property type="entry name" value="G_GB1_RHD3_dom"/>
</dbReference>
<keyword evidence="2 8" id="KW-0547">Nucleotide-binding</keyword>
<dbReference type="Gene3D" id="3.40.50.410">
    <property type="entry name" value="von Willebrand factor, type A domain"/>
    <property type="match status" value="1"/>
</dbReference>
<feature type="region of interest" description="Disordered" evidence="9">
    <location>
        <begin position="994"/>
        <end position="1067"/>
    </location>
</feature>
<evidence type="ECO:0000256" key="7">
    <source>
        <dbReference type="ARBA" id="ARBA00023136"/>
    </source>
</evidence>
<evidence type="ECO:0000313" key="12">
    <source>
        <dbReference type="EMBL" id="PSC68109.1"/>
    </source>
</evidence>
<feature type="compositionally biased region" description="Low complexity" evidence="9">
    <location>
        <begin position="914"/>
        <end position="929"/>
    </location>
</feature>
<dbReference type="Proteomes" id="UP000239649">
    <property type="component" value="Unassembled WGS sequence"/>
</dbReference>
<feature type="compositionally biased region" description="Low complexity" evidence="9">
    <location>
        <begin position="1055"/>
        <end position="1067"/>
    </location>
</feature>
<organism evidence="12 13">
    <name type="scientific">Micractinium conductrix</name>
    <dbReference type="NCBI Taxonomy" id="554055"/>
    <lineage>
        <taxon>Eukaryota</taxon>
        <taxon>Viridiplantae</taxon>
        <taxon>Chlorophyta</taxon>
        <taxon>core chlorophytes</taxon>
        <taxon>Trebouxiophyceae</taxon>
        <taxon>Chlorellales</taxon>
        <taxon>Chlorellaceae</taxon>
        <taxon>Chlorella clade</taxon>
        <taxon>Micractinium</taxon>
    </lineage>
</organism>
<dbReference type="GO" id="GO:0003924">
    <property type="term" value="F:GTPase activity"/>
    <property type="evidence" value="ECO:0007669"/>
    <property type="project" value="UniProtKB-UniRule"/>
</dbReference>
<evidence type="ECO:0000256" key="9">
    <source>
        <dbReference type="SAM" id="MobiDB-lite"/>
    </source>
</evidence>
<evidence type="ECO:0000256" key="2">
    <source>
        <dbReference type="ARBA" id="ARBA00022741"/>
    </source>
</evidence>
<dbReference type="GO" id="GO:0005789">
    <property type="term" value="C:endoplasmic reticulum membrane"/>
    <property type="evidence" value="ECO:0007669"/>
    <property type="project" value="UniProtKB-SubCell"/>
</dbReference>
<keyword evidence="7 8" id="KW-0472">Membrane</keyword>
<feature type="domain" description="GYF" evidence="10">
    <location>
        <begin position="929"/>
        <end position="980"/>
    </location>
</feature>
<dbReference type="InterPro" id="IPR008803">
    <property type="entry name" value="RHD3/Sey1"/>
</dbReference>
<dbReference type="SMART" id="SM00444">
    <property type="entry name" value="GYF"/>
    <property type="match status" value="1"/>
</dbReference>
<dbReference type="EMBL" id="LHPF02000042">
    <property type="protein sequence ID" value="PSC68109.1"/>
    <property type="molecule type" value="Genomic_DNA"/>
</dbReference>
<evidence type="ECO:0000256" key="5">
    <source>
        <dbReference type="ARBA" id="ARBA00022989"/>
    </source>
</evidence>
<sequence length="1451" mass="154934">MASDQPSEKGILHVVTGTGEFNATGVEQFVKSAGVESAGLGYTVVAIMGPQSSGKSTLLNHLFGTSFEEMDALTGRSQTTRGIWLARAPKVTAPPTLVLDLEGSDGRERGEDDTSFERQSALFALAVADVVLVNMWAKDVGRESGAGKPLLKTIFQVNLKLFQPAPERRRTVLLFVFRDRTRTPLEKLIETWEADLARMWQAIPKPPQYEESSLSDFFELKYAAMSNYEDRQEEFCAEAVVLRRRFSEDADDDESFLRHSGEKLPGHALTLSMGKVWEVVRQHKDLNLPAHRIMVANIRCGEIASEQLEAFKRDPTWQALETEASQDLATSFGQRAADLMDSCLEGYDEEARYFEAGVSEAKREELVASLEGLVRPAFEAQLALLRGLALTVFGQQLQQDTGGEAFVERAQRYTAEALEQFDSQLSEVVVPDTDWETGPARDHLERDLHAAVHAARLEHVGASLAAAQKAASKEVTGAAISLLEAPPADLWPRLSKVVSKAAAKGSALLRVEVEGYGLDQAEVAELEAQVAGAARAQLLVHVREAANTGLSRVKDRFNEVFQRDEHGMPRTWQPSTDVTGVTAAGRRAAAHLLSQLCFVRPGGTVPPAAAPAEAAILRLAEDSAAGPGPGSRREASSSSSFDLLSATEWPGVAEGDVLLAPAQCRSIWRQFMSDSTFAVQQALATQEANRAAQNRLPPLWAIAAMIVLGFNEFMAVLYNPLWLLFLLLLFLFGRTVYQEMDVEGEMQRGLLPGTIALSSKFVPALKKVSAQTFESARTLLAESPAAGGDTRGARGSDDGGAMRGGAAAAAAGLRSRRQRELPPPRLFDQAAVAEGVVNRHKFTLTMQCETPSRPSSCSPCPICLDGLEGHGVVALGPASRPASQVDGACASRGRGFRGWVQRMTRMAPSGDMGAAQQDTQPEQQHQAQQDEFCYKDPQGVIQGPFFRADIIAWYEQGFFPLNLDIRAARLPVNAPFTKLATLLESWNVLPATPGSADGGAPGPAPAALAPPAAQEALPEAAPPAQSLPAPPPVEQAAQPEVQTAAQPVTFRPRTDATGAPPATDIPPADAIPLLNGITHQLNVAGSRAAGLATQLNPDPQDLLRLLQLGPMRPRLPPHPLFLYQAAGPTTWALCIDLSSSMGSLSDWRSGGTSRICFALATVACVVDKKVAEGDWVLVVGFDAALATLQRWYRKPAHFNRAAFLAKLTGAVRHSGLRRFGTDACAAVQAVVADLAAQAAELERPTAGAGSGVVRPWPWPGQPAPAASASHSLVLLTDGLADDAPTMLEATAALLRSPPFPRGGFRALLMHIDADFDEASSDSEWVHRLGQDASGGVLPYADVVEMRMDASLDISALSTAAPIPPAAAPAGAAPAANGSWRPNPPGVNPSLNLDAGGHGWGGRRVPAPRADPALAAWAAEGSRARSTLAAVQQMSSALHEFSSRRGSAPCYE</sequence>
<dbReference type="EC" id="3.6.5.-" evidence="8"/>
<dbReference type="HAMAP" id="MF_03109">
    <property type="entry name" value="Sey1"/>
    <property type="match status" value="1"/>
</dbReference>
<comment type="caution">
    <text evidence="12">The sequence shown here is derived from an EMBL/GenBank/DDBJ whole genome shotgun (WGS) entry which is preliminary data.</text>
</comment>
<protein>
    <recommendedName>
        <fullName evidence="8">Protein ROOT HAIR DEFECTIVE 3 homolog</fullName>
        <ecNumber evidence="8">3.6.5.-</ecNumber>
    </recommendedName>
    <alternativeName>
        <fullName evidence="8">Protein SEY1 homolog</fullName>
    </alternativeName>
</protein>
<comment type="similarity">
    <text evidence="8">Belongs to the TRAFAC class dynamin-like GTPase superfamily. GB1/RHD3 GTPase family. RHD3 subfamily.</text>
</comment>
<keyword evidence="13" id="KW-1185">Reference proteome</keyword>
<comment type="function">
    <text evidence="8">Probable GTP-binding protein that may be involved in cell development.</text>
</comment>
<dbReference type="InterPro" id="IPR036465">
    <property type="entry name" value="vWFA_dom_sf"/>
</dbReference>
<evidence type="ECO:0000256" key="1">
    <source>
        <dbReference type="ARBA" id="ARBA00022692"/>
    </source>
</evidence>
<evidence type="ECO:0000259" key="10">
    <source>
        <dbReference type="PROSITE" id="PS50829"/>
    </source>
</evidence>
<evidence type="ECO:0000313" key="13">
    <source>
        <dbReference type="Proteomes" id="UP000239649"/>
    </source>
</evidence>
<feature type="compositionally biased region" description="Low complexity" evidence="9">
    <location>
        <begin position="804"/>
        <end position="813"/>
    </location>
</feature>
<feature type="domain" description="GB1/RHD3-type G" evidence="11">
    <location>
        <begin position="39"/>
        <end position="263"/>
    </location>
</feature>
<comment type="subcellular location">
    <subcellularLocation>
        <location evidence="8">Endoplasmic reticulum membrane</location>
        <topology evidence="8">Multi-pass membrane protein</topology>
    </subcellularLocation>
</comment>
<dbReference type="Pfam" id="PF05879">
    <property type="entry name" value="RHD3_GTPase"/>
    <property type="match status" value="1"/>
</dbReference>
<dbReference type="InterPro" id="IPR027417">
    <property type="entry name" value="P-loop_NTPase"/>
</dbReference>
<feature type="region of interest" description="Disordered" evidence="9">
    <location>
        <begin position="1365"/>
        <end position="1404"/>
    </location>
</feature>
<feature type="topological domain" description="Cytoplasmic" evidence="8">
    <location>
        <begin position="1"/>
        <end position="696"/>
    </location>
</feature>
<dbReference type="OrthoDB" id="1597724at2759"/>
<dbReference type="InterPro" id="IPR046758">
    <property type="entry name" value="Sey1/RHD3-like_3HB"/>
</dbReference>
<dbReference type="CDD" id="cd01851">
    <property type="entry name" value="GBP"/>
    <property type="match status" value="1"/>
</dbReference>
<dbReference type="Pfam" id="PF02213">
    <property type="entry name" value="GYF"/>
    <property type="match status" value="1"/>
</dbReference>
<dbReference type="PANTHER" id="PTHR45923">
    <property type="entry name" value="PROTEIN SEY1"/>
    <property type="match status" value="1"/>
</dbReference>
<dbReference type="PANTHER" id="PTHR45923:SF2">
    <property type="entry name" value="PROTEIN SEY1"/>
    <property type="match status" value="1"/>
</dbReference>
<dbReference type="InterPro" id="IPR035445">
    <property type="entry name" value="GYF-like_dom_sf"/>
</dbReference>
<dbReference type="GO" id="GO:0016320">
    <property type="term" value="P:endoplasmic reticulum membrane fusion"/>
    <property type="evidence" value="ECO:0007669"/>
    <property type="project" value="TreeGrafter"/>
</dbReference>
<dbReference type="SUPFAM" id="SSF53300">
    <property type="entry name" value="vWA-like"/>
    <property type="match status" value="1"/>
</dbReference>
<dbReference type="PROSITE" id="PS51715">
    <property type="entry name" value="G_GB1_RHD3"/>
    <property type="match status" value="1"/>
</dbReference>
<evidence type="ECO:0000256" key="4">
    <source>
        <dbReference type="ARBA" id="ARBA00022824"/>
    </source>
</evidence>